<dbReference type="PROSITE" id="PS50943">
    <property type="entry name" value="HTH_CROC1"/>
    <property type="match status" value="1"/>
</dbReference>
<keyword evidence="4" id="KW-1185">Reference proteome</keyword>
<dbReference type="Gene3D" id="2.60.120.10">
    <property type="entry name" value="Jelly Rolls"/>
    <property type="match status" value="1"/>
</dbReference>
<name>A0A443IDX0_9GAMM</name>
<dbReference type="Proteomes" id="UP000288794">
    <property type="component" value="Unassembled WGS sequence"/>
</dbReference>
<dbReference type="EMBL" id="JMEE01000031">
    <property type="protein sequence ID" value="RWR02120.1"/>
    <property type="molecule type" value="Genomic_DNA"/>
</dbReference>
<dbReference type="SUPFAM" id="SSF51182">
    <property type="entry name" value="RmlC-like cupins"/>
    <property type="match status" value="1"/>
</dbReference>
<keyword evidence="1 3" id="KW-0238">DNA-binding</keyword>
<evidence type="ECO:0000259" key="2">
    <source>
        <dbReference type="PROSITE" id="PS50943"/>
    </source>
</evidence>
<dbReference type="GO" id="GO:0003700">
    <property type="term" value="F:DNA-binding transcription factor activity"/>
    <property type="evidence" value="ECO:0007669"/>
    <property type="project" value="TreeGrafter"/>
</dbReference>
<sequence length="186" mass="20726">MAQLTETEQRLALRLSELRVAQGWSLETLSTIAGISRASLSRIERAETSPTASLLNKLCAAYGLTMSRLLSEVEDDAPHHLPPAQQPVWIDINTGFERRGLSPPAAAFRAEIVEGRLRAGARIEYDVPSVAGLEQHIWLLEGELEITMNDRHWRLAVGDCLRFHLYGQSCFYAPNAAARYVLVVCR</sequence>
<dbReference type="AlphaFoldDB" id="A0A443IDX0"/>
<dbReference type="CDD" id="cd00093">
    <property type="entry name" value="HTH_XRE"/>
    <property type="match status" value="1"/>
</dbReference>
<dbReference type="InterPro" id="IPR050807">
    <property type="entry name" value="TransReg_Diox_bact_type"/>
</dbReference>
<dbReference type="RefSeq" id="WP_128177839.1">
    <property type="nucleotide sequence ID" value="NZ_CP071409.1"/>
</dbReference>
<dbReference type="PANTHER" id="PTHR46797:SF10">
    <property type="entry name" value="BLR1115 PROTEIN"/>
    <property type="match status" value="1"/>
</dbReference>
<reference evidence="3 4" key="1">
    <citation type="submission" date="2014-04" db="EMBL/GenBank/DDBJ databases">
        <title>Draft genome sequence of Pantoea beijingensis strain LMG 27579, an emerging pathogen to Pleurotus eryngii with potential industrial application.</title>
        <authorList>
            <person name="Xu F."/>
            <person name="Liu Y."/>
            <person name="Wang S."/>
            <person name="Yin Y."/>
            <person name="Ma Y."/>
            <person name="Zhao S."/>
            <person name="Rong C."/>
        </authorList>
    </citation>
    <scope>NUCLEOTIDE SEQUENCE [LARGE SCALE GENOMIC DNA]</scope>
    <source>
        <strain evidence="3 4">LMG 27579</strain>
    </source>
</reference>
<dbReference type="GO" id="GO:0005829">
    <property type="term" value="C:cytosol"/>
    <property type="evidence" value="ECO:0007669"/>
    <property type="project" value="TreeGrafter"/>
</dbReference>
<evidence type="ECO:0000256" key="1">
    <source>
        <dbReference type="ARBA" id="ARBA00023125"/>
    </source>
</evidence>
<dbReference type="Pfam" id="PF01381">
    <property type="entry name" value="HTH_3"/>
    <property type="match status" value="1"/>
</dbReference>
<gene>
    <name evidence="3" type="ORF">ED28_10850</name>
</gene>
<protein>
    <submittedName>
        <fullName evidence="3">DNA-binding protein</fullName>
    </submittedName>
</protein>
<dbReference type="PANTHER" id="PTHR46797">
    <property type="entry name" value="HTH-TYPE TRANSCRIPTIONAL REGULATOR"/>
    <property type="match status" value="1"/>
</dbReference>
<evidence type="ECO:0000313" key="3">
    <source>
        <dbReference type="EMBL" id="RWR02120.1"/>
    </source>
</evidence>
<dbReference type="SMART" id="SM00530">
    <property type="entry name" value="HTH_XRE"/>
    <property type="match status" value="1"/>
</dbReference>
<dbReference type="InterPro" id="IPR001387">
    <property type="entry name" value="Cro/C1-type_HTH"/>
</dbReference>
<dbReference type="InterPro" id="IPR010982">
    <property type="entry name" value="Lambda_DNA-bd_dom_sf"/>
</dbReference>
<dbReference type="Gene3D" id="1.10.260.40">
    <property type="entry name" value="lambda repressor-like DNA-binding domains"/>
    <property type="match status" value="1"/>
</dbReference>
<dbReference type="SUPFAM" id="SSF47413">
    <property type="entry name" value="lambda repressor-like DNA-binding domains"/>
    <property type="match status" value="1"/>
</dbReference>
<dbReference type="InterPro" id="IPR014710">
    <property type="entry name" value="RmlC-like_jellyroll"/>
</dbReference>
<dbReference type="CDD" id="cd02209">
    <property type="entry name" value="cupin_XRE_C"/>
    <property type="match status" value="1"/>
</dbReference>
<comment type="caution">
    <text evidence="3">The sequence shown here is derived from an EMBL/GenBank/DDBJ whole genome shotgun (WGS) entry which is preliminary data.</text>
</comment>
<proteinExistence type="predicted"/>
<feature type="domain" description="HTH cro/C1-type" evidence="2">
    <location>
        <begin position="15"/>
        <end position="69"/>
    </location>
</feature>
<dbReference type="GO" id="GO:0003677">
    <property type="term" value="F:DNA binding"/>
    <property type="evidence" value="ECO:0007669"/>
    <property type="project" value="UniProtKB-KW"/>
</dbReference>
<organism evidence="3 4">
    <name type="scientific">[Pantoea] beijingensis</name>
    <dbReference type="NCBI Taxonomy" id="1324864"/>
    <lineage>
        <taxon>Bacteria</taxon>
        <taxon>Pseudomonadati</taxon>
        <taxon>Pseudomonadota</taxon>
        <taxon>Gammaproteobacteria</taxon>
        <taxon>Enterobacterales</taxon>
        <taxon>Erwiniaceae</taxon>
        <taxon>Erwinia</taxon>
    </lineage>
</organism>
<accession>A0A443IDX0</accession>
<dbReference type="InterPro" id="IPR011051">
    <property type="entry name" value="RmlC_Cupin_sf"/>
</dbReference>
<evidence type="ECO:0000313" key="4">
    <source>
        <dbReference type="Proteomes" id="UP000288794"/>
    </source>
</evidence>